<evidence type="ECO:0000313" key="1">
    <source>
        <dbReference type="EMBL" id="KAG5290659.1"/>
    </source>
</evidence>
<dbReference type="AlphaFoldDB" id="A0A8H8CUX7"/>
<protein>
    <submittedName>
        <fullName evidence="1">Uncharacterized protein</fullName>
    </submittedName>
</protein>
<reference evidence="1 2" key="1">
    <citation type="submission" date="2021-01" db="EMBL/GenBank/DDBJ databases">
        <title>Chromosome-level genome assembly of a human fungal pathogen reveals clustering of transcriptionally co-regulated genes.</title>
        <authorList>
            <person name="Voorhies M."/>
            <person name="Cohen S."/>
            <person name="Shea T.P."/>
            <person name="Petrus S."/>
            <person name="Munoz J.F."/>
            <person name="Poplawski S."/>
            <person name="Goldman W.E."/>
            <person name="Michael T."/>
            <person name="Cuomo C.A."/>
            <person name="Sil A."/>
            <person name="Beyhan S."/>
        </authorList>
    </citation>
    <scope>NUCLEOTIDE SEQUENCE [LARGE SCALE GENOMIC DNA]</scope>
    <source>
        <strain evidence="1 2">G184AR</strain>
    </source>
</reference>
<gene>
    <name evidence="1" type="ORF">I7I52_07750</name>
</gene>
<accession>A0A8H8CUX7</accession>
<dbReference type="EMBL" id="JAEVHI010000005">
    <property type="protein sequence ID" value="KAG5290659.1"/>
    <property type="molecule type" value="Genomic_DNA"/>
</dbReference>
<sequence>MTTTMVPGDVGVATGHVPNKCRARPGLQSPTMNSIRSDQNLSQPLSLQDSNVTRLNCLNALGPAIQYRKYLLAFFSLPLRRSRRSHLVPLSVIDEKCRRSFIVILFMPTLRQLTTTANCSSHGVTRHQKS</sequence>
<evidence type="ECO:0000313" key="2">
    <source>
        <dbReference type="Proteomes" id="UP000670092"/>
    </source>
</evidence>
<dbReference type="Proteomes" id="UP000670092">
    <property type="component" value="Unassembled WGS sequence"/>
</dbReference>
<comment type="caution">
    <text evidence="1">The sequence shown here is derived from an EMBL/GenBank/DDBJ whole genome shotgun (WGS) entry which is preliminary data.</text>
</comment>
<dbReference type="VEuPathDB" id="FungiDB:I7I52_07750"/>
<name>A0A8H8CUX7_AJECA</name>
<organism evidence="1 2">
    <name type="scientific">Ajellomyces capsulatus</name>
    <name type="common">Darling's disease fungus</name>
    <name type="synonym">Histoplasma capsulatum</name>
    <dbReference type="NCBI Taxonomy" id="5037"/>
    <lineage>
        <taxon>Eukaryota</taxon>
        <taxon>Fungi</taxon>
        <taxon>Dikarya</taxon>
        <taxon>Ascomycota</taxon>
        <taxon>Pezizomycotina</taxon>
        <taxon>Eurotiomycetes</taxon>
        <taxon>Eurotiomycetidae</taxon>
        <taxon>Onygenales</taxon>
        <taxon>Ajellomycetaceae</taxon>
        <taxon>Histoplasma</taxon>
    </lineage>
</organism>
<proteinExistence type="predicted"/>